<dbReference type="CDD" id="cd13653">
    <property type="entry name" value="PBP2_phosphate_like_1"/>
    <property type="match status" value="1"/>
</dbReference>
<keyword evidence="2" id="KW-0812">Transmembrane</keyword>
<sequence>MTAKNETLPLILSFVITAGILGAGYWWFTRSANTPLVGDSNPTSSPNPAPAFAAPVTVPSGTILRLDGATSLAQVNVALKRGFEEKFAGTSVTLQANGSERGLTSLLAGSIDIAALSRPLTSQEQAQNLVAVPVTEDAIAIIIGVNNPLRTGLSSQQVQQIFTGQLTNWSQVGGQNSEIRVINRPDHSGTHQAFKEIVLQGQSFGTTPNITTLINDETTGLIRQLGDNGIGYATYAQVATQQTAQVLPIDGTTPQAATYPYKRTLFYVYKNPPSEAVKAFLGYSTSGEGKSLIGNR</sequence>
<keyword evidence="2" id="KW-1133">Transmembrane helix</keyword>
<accession>A0ABT3L5F9</accession>
<reference evidence="4 5" key="1">
    <citation type="submission" date="2021-08" db="EMBL/GenBank/DDBJ databases">
        <title>Draft genome sequence of Spirulina subsalsa with high tolerance to salinity and hype-accumulation of phycocyanin.</title>
        <authorList>
            <person name="Pei H."/>
            <person name="Jiang L."/>
        </authorList>
    </citation>
    <scope>NUCLEOTIDE SEQUENCE [LARGE SCALE GENOMIC DNA]</scope>
    <source>
        <strain evidence="4 5">FACHB-351</strain>
    </source>
</reference>
<dbReference type="PANTHER" id="PTHR30570:SF1">
    <property type="entry name" value="PHOSPHATE-BINDING PROTEIN PSTS"/>
    <property type="match status" value="1"/>
</dbReference>
<dbReference type="SUPFAM" id="SSF53850">
    <property type="entry name" value="Periplasmic binding protein-like II"/>
    <property type="match status" value="1"/>
</dbReference>
<dbReference type="InterPro" id="IPR050811">
    <property type="entry name" value="Phosphate_ABC_transporter"/>
</dbReference>
<name>A0ABT3L5F9_9CYAN</name>
<dbReference type="Proteomes" id="UP001526426">
    <property type="component" value="Unassembled WGS sequence"/>
</dbReference>
<dbReference type="Pfam" id="PF12849">
    <property type="entry name" value="PBP_like_2"/>
    <property type="match status" value="1"/>
</dbReference>
<evidence type="ECO:0000259" key="3">
    <source>
        <dbReference type="Pfam" id="PF12849"/>
    </source>
</evidence>
<evidence type="ECO:0000256" key="1">
    <source>
        <dbReference type="ARBA" id="ARBA00022729"/>
    </source>
</evidence>
<keyword evidence="5" id="KW-1185">Reference proteome</keyword>
<dbReference type="PANTHER" id="PTHR30570">
    <property type="entry name" value="PERIPLASMIC PHOSPHATE BINDING COMPONENT OF PHOSPHATE ABC TRANSPORTER"/>
    <property type="match status" value="1"/>
</dbReference>
<feature type="transmembrane region" description="Helical" evidence="2">
    <location>
        <begin position="7"/>
        <end position="28"/>
    </location>
</feature>
<comment type="caution">
    <text evidence="4">The sequence shown here is derived from an EMBL/GenBank/DDBJ whole genome shotgun (WGS) entry which is preliminary data.</text>
</comment>
<organism evidence="4 5">
    <name type="scientific">Spirulina subsalsa FACHB-351</name>
    <dbReference type="NCBI Taxonomy" id="234711"/>
    <lineage>
        <taxon>Bacteria</taxon>
        <taxon>Bacillati</taxon>
        <taxon>Cyanobacteriota</taxon>
        <taxon>Cyanophyceae</taxon>
        <taxon>Spirulinales</taxon>
        <taxon>Spirulinaceae</taxon>
        <taxon>Spirulina</taxon>
    </lineage>
</organism>
<protein>
    <submittedName>
        <fullName evidence="4">Phosphate ABC transporter substrate-binding protein</fullName>
    </submittedName>
</protein>
<dbReference type="EMBL" id="JAIHOM010000045">
    <property type="protein sequence ID" value="MCW6036740.1"/>
    <property type="molecule type" value="Genomic_DNA"/>
</dbReference>
<keyword evidence="2" id="KW-0472">Membrane</keyword>
<evidence type="ECO:0000256" key="2">
    <source>
        <dbReference type="SAM" id="Phobius"/>
    </source>
</evidence>
<gene>
    <name evidence="4" type="ORF">K4A83_10765</name>
</gene>
<proteinExistence type="predicted"/>
<evidence type="ECO:0000313" key="4">
    <source>
        <dbReference type="EMBL" id="MCW6036740.1"/>
    </source>
</evidence>
<dbReference type="InterPro" id="IPR024370">
    <property type="entry name" value="PBP_domain"/>
</dbReference>
<evidence type="ECO:0000313" key="5">
    <source>
        <dbReference type="Proteomes" id="UP001526426"/>
    </source>
</evidence>
<keyword evidence="1" id="KW-0732">Signal</keyword>
<feature type="domain" description="PBP" evidence="3">
    <location>
        <begin position="62"/>
        <end position="287"/>
    </location>
</feature>
<dbReference type="Gene3D" id="3.40.190.10">
    <property type="entry name" value="Periplasmic binding protein-like II"/>
    <property type="match status" value="2"/>
</dbReference>
<dbReference type="RefSeq" id="WP_265264544.1">
    <property type="nucleotide sequence ID" value="NZ_JAIHOM010000045.1"/>
</dbReference>